<accession>A0A2K1QXD9</accession>
<dbReference type="PANTHER" id="PTHR15549:SF26">
    <property type="entry name" value="AXIAL BUDDING PATTERN PROTEIN 2-RELATED"/>
    <property type="match status" value="1"/>
</dbReference>
<evidence type="ECO:0000313" key="10">
    <source>
        <dbReference type="Proteomes" id="UP000243797"/>
    </source>
</evidence>
<dbReference type="InterPro" id="IPR051694">
    <property type="entry name" value="Immunoregulatory_rcpt-like"/>
</dbReference>
<dbReference type="GO" id="GO:0071944">
    <property type="term" value="C:cell periphery"/>
    <property type="evidence" value="ECO:0007669"/>
    <property type="project" value="UniProtKB-ARBA"/>
</dbReference>
<gene>
    <name evidence="9" type="ORF">CAC42_7689</name>
</gene>
<evidence type="ECO:0000259" key="8">
    <source>
        <dbReference type="PROSITE" id="PS51767"/>
    </source>
</evidence>
<dbReference type="Gene3D" id="2.40.70.10">
    <property type="entry name" value="Acid Proteases"/>
    <property type="match status" value="2"/>
</dbReference>
<comment type="caution">
    <text evidence="9">The sequence shown here is derived from an EMBL/GenBank/DDBJ whole genome shotgun (WGS) entry which is preliminary data.</text>
</comment>
<dbReference type="Pfam" id="PF00026">
    <property type="entry name" value="Asp"/>
    <property type="match status" value="1"/>
</dbReference>
<evidence type="ECO:0000256" key="1">
    <source>
        <dbReference type="ARBA" id="ARBA00004167"/>
    </source>
</evidence>
<keyword evidence="5" id="KW-0175">Coiled coil</keyword>
<dbReference type="PANTHER" id="PTHR15549">
    <property type="entry name" value="PAIRED IMMUNOGLOBULIN-LIKE TYPE 2 RECEPTOR"/>
    <property type="match status" value="1"/>
</dbReference>
<dbReference type="GO" id="GO:0016020">
    <property type="term" value="C:membrane"/>
    <property type="evidence" value="ECO:0007669"/>
    <property type="project" value="UniProtKB-SubCell"/>
</dbReference>
<keyword evidence="4 7" id="KW-0472">Membrane</keyword>
<sequence>MAKAINIAASQYWEGNDGPWSTFAVQIGNPPQTVRVLPSSSGSSIWAVLPEGCTEEDPADCATRRGVLFDYNNSTTWRRVGNNDTFFELSYETEASLGYEGNAVVGFDDVELGWPGAGGPVLQDQVIAGYAAKTNMLGLLGLTPRPVNITSYIDRHQSPLGTLANTNKTVPSSYWAYTAGARYRTPKTQASLVFGGFDTLRGDLRQGLTVPMGTDTNRDLVVAINGISITTPSTGANVTVSGLPIIALIDSVVPDIWLPLAACQAFESAFGLIYNDTSLKYFINETQHTALLSQNSSVTFSLSTSTTSTSSSQSTITLPYAAFDLTAAYPFGNLGVNDTSLYFPLQRAANSTQFTLGRTFLQESYLGVDYARNQFHLAQALFPQDPTSSNLISVNSPGSSSSSSSLPLGAIIGIAVGSSLLLAALFGLGFWKWRRRRAERLERQREEDLSRTEEAVRLRHEKELEELEKLKPELDATTTAIGRERGRWELEAGEAKTPWSGTEASDDADEKYRSPLGGWDGERRHEVPDHQINEAQGNDGAVEMKGEGVVGELDSSMRVEMDGDHRWRDAVELPTERYD</sequence>
<evidence type="ECO:0000256" key="3">
    <source>
        <dbReference type="ARBA" id="ARBA00022989"/>
    </source>
</evidence>
<dbReference type="EMBL" id="NKHZ01000029">
    <property type="protein sequence ID" value="PNS19722.1"/>
    <property type="molecule type" value="Genomic_DNA"/>
</dbReference>
<organism evidence="9 10">
    <name type="scientific">Sphaceloma murrayae</name>
    <dbReference type="NCBI Taxonomy" id="2082308"/>
    <lineage>
        <taxon>Eukaryota</taxon>
        <taxon>Fungi</taxon>
        <taxon>Dikarya</taxon>
        <taxon>Ascomycota</taxon>
        <taxon>Pezizomycotina</taxon>
        <taxon>Dothideomycetes</taxon>
        <taxon>Dothideomycetidae</taxon>
        <taxon>Myriangiales</taxon>
        <taxon>Elsinoaceae</taxon>
        <taxon>Sphaceloma</taxon>
    </lineage>
</organism>
<dbReference type="InParanoid" id="A0A2K1QXD9"/>
<dbReference type="InterPro" id="IPR021109">
    <property type="entry name" value="Peptidase_aspartic_dom_sf"/>
</dbReference>
<dbReference type="AlphaFoldDB" id="A0A2K1QXD9"/>
<evidence type="ECO:0000256" key="7">
    <source>
        <dbReference type="SAM" id="Phobius"/>
    </source>
</evidence>
<protein>
    <recommendedName>
        <fullName evidence="8">Peptidase A1 domain-containing protein</fullName>
    </recommendedName>
</protein>
<feature type="region of interest" description="Disordered" evidence="6">
    <location>
        <begin position="494"/>
        <end position="525"/>
    </location>
</feature>
<dbReference type="OrthoDB" id="4074350at2759"/>
<dbReference type="InterPro" id="IPR034164">
    <property type="entry name" value="Pepsin-like_dom"/>
</dbReference>
<evidence type="ECO:0000256" key="6">
    <source>
        <dbReference type="SAM" id="MobiDB-lite"/>
    </source>
</evidence>
<dbReference type="InterPro" id="IPR033121">
    <property type="entry name" value="PEPTIDASE_A1"/>
</dbReference>
<name>A0A2K1QXD9_9PEZI</name>
<comment type="subcellular location">
    <subcellularLocation>
        <location evidence="1">Membrane</location>
        <topology evidence="1">Single-pass membrane protein</topology>
    </subcellularLocation>
</comment>
<feature type="domain" description="Peptidase A1" evidence="8">
    <location>
        <begin position="21"/>
        <end position="378"/>
    </location>
</feature>
<feature type="transmembrane region" description="Helical" evidence="7">
    <location>
        <begin position="406"/>
        <end position="431"/>
    </location>
</feature>
<feature type="coiled-coil region" evidence="5">
    <location>
        <begin position="450"/>
        <end position="477"/>
    </location>
</feature>
<dbReference type="PROSITE" id="PS51767">
    <property type="entry name" value="PEPTIDASE_A1"/>
    <property type="match status" value="1"/>
</dbReference>
<proteinExistence type="predicted"/>
<evidence type="ECO:0000256" key="4">
    <source>
        <dbReference type="ARBA" id="ARBA00023136"/>
    </source>
</evidence>
<reference evidence="9 10" key="1">
    <citation type="submission" date="2017-06" db="EMBL/GenBank/DDBJ databases">
        <title>Draft genome sequence of a variant of Elsinoe murrayae.</title>
        <authorList>
            <person name="Cheng Q."/>
        </authorList>
    </citation>
    <scope>NUCLEOTIDE SEQUENCE [LARGE SCALE GENOMIC DNA]</scope>
    <source>
        <strain evidence="9 10">CQ-2017a</strain>
    </source>
</reference>
<evidence type="ECO:0000256" key="5">
    <source>
        <dbReference type="SAM" id="Coils"/>
    </source>
</evidence>
<keyword evidence="10" id="KW-1185">Reference proteome</keyword>
<evidence type="ECO:0000256" key="2">
    <source>
        <dbReference type="ARBA" id="ARBA00022692"/>
    </source>
</evidence>
<evidence type="ECO:0000313" key="9">
    <source>
        <dbReference type="EMBL" id="PNS19722.1"/>
    </source>
</evidence>
<keyword evidence="2 7" id="KW-0812">Transmembrane</keyword>
<dbReference type="Proteomes" id="UP000243797">
    <property type="component" value="Unassembled WGS sequence"/>
</dbReference>
<dbReference type="SUPFAM" id="SSF50630">
    <property type="entry name" value="Acid proteases"/>
    <property type="match status" value="1"/>
</dbReference>
<dbReference type="STRING" id="2082308.A0A2K1QXD9"/>
<dbReference type="CDD" id="cd05471">
    <property type="entry name" value="pepsin_like"/>
    <property type="match status" value="1"/>
</dbReference>
<keyword evidence="3 7" id="KW-1133">Transmembrane helix</keyword>